<dbReference type="SUPFAM" id="SSF143744">
    <property type="entry name" value="GlcG-like"/>
    <property type="match status" value="1"/>
</dbReference>
<gene>
    <name evidence="2" type="ORF">E8M01_00780</name>
</gene>
<dbReference type="KEGG" id="pstg:E8M01_00780"/>
<organism evidence="2 3">
    <name type="scientific">Phreatobacter stygius</name>
    <dbReference type="NCBI Taxonomy" id="1940610"/>
    <lineage>
        <taxon>Bacteria</taxon>
        <taxon>Pseudomonadati</taxon>
        <taxon>Pseudomonadota</taxon>
        <taxon>Alphaproteobacteria</taxon>
        <taxon>Hyphomicrobiales</taxon>
        <taxon>Phreatobacteraceae</taxon>
        <taxon>Phreatobacter</taxon>
    </lineage>
</organism>
<dbReference type="Pfam" id="PF03928">
    <property type="entry name" value="HbpS-like"/>
    <property type="match status" value="1"/>
</dbReference>
<accession>A0A4D7B0F6</accession>
<dbReference type="RefSeq" id="WP_136958369.1">
    <property type="nucleotide sequence ID" value="NZ_CP039690.1"/>
</dbReference>
<dbReference type="InterPro" id="IPR005624">
    <property type="entry name" value="PduO/GlcC-like"/>
</dbReference>
<dbReference type="PANTHER" id="PTHR34309:SF10">
    <property type="entry name" value="SLR1406 PROTEIN"/>
    <property type="match status" value="1"/>
</dbReference>
<evidence type="ECO:0000313" key="3">
    <source>
        <dbReference type="Proteomes" id="UP000298781"/>
    </source>
</evidence>
<keyword evidence="1" id="KW-0732">Signal</keyword>
<proteinExistence type="predicted"/>
<dbReference type="Gene3D" id="3.30.450.150">
    <property type="entry name" value="Haem-degrading domain"/>
    <property type="match status" value="1"/>
</dbReference>
<dbReference type="InterPro" id="IPR038084">
    <property type="entry name" value="PduO/GlcC-like_sf"/>
</dbReference>
<dbReference type="OrthoDB" id="5786851at2"/>
<sequence length="166" mass="16615">MSISRLSMTSCLAAAGLMLATAAGAQVPSERNMPLGLAQEIAQATVAACAAKNFNVTATVVDRAGLVRAMLRADRAGPHTIDASRAKAYTAASARNATGAMAEAAERNPAARHLASIQGFLLLGGGVPVKVGDEVIGAVGVGGAPGGHIDEECANAGIEAVKARLR</sequence>
<name>A0A4D7B0F6_9HYPH</name>
<protein>
    <submittedName>
        <fullName evidence="2">Heme-binding protein</fullName>
    </submittedName>
</protein>
<dbReference type="PANTHER" id="PTHR34309">
    <property type="entry name" value="SLR1406 PROTEIN"/>
    <property type="match status" value="1"/>
</dbReference>
<evidence type="ECO:0000313" key="2">
    <source>
        <dbReference type="EMBL" id="QCI62906.1"/>
    </source>
</evidence>
<dbReference type="EMBL" id="CP039690">
    <property type="protein sequence ID" value="QCI62906.1"/>
    <property type="molecule type" value="Genomic_DNA"/>
</dbReference>
<reference evidence="2 3" key="1">
    <citation type="submission" date="2019-04" db="EMBL/GenBank/DDBJ databases">
        <title>Phreatobacter aquaticus sp. nov.</title>
        <authorList>
            <person name="Choi A."/>
        </authorList>
    </citation>
    <scope>NUCLEOTIDE SEQUENCE [LARGE SCALE GENOMIC DNA]</scope>
    <source>
        <strain evidence="2 3">KCTC 52518</strain>
    </source>
</reference>
<dbReference type="InterPro" id="IPR052517">
    <property type="entry name" value="GlcG_carb_metab_protein"/>
</dbReference>
<keyword evidence="3" id="KW-1185">Reference proteome</keyword>
<dbReference type="AlphaFoldDB" id="A0A4D7B0F6"/>
<feature type="signal peptide" evidence="1">
    <location>
        <begin position="1"/>
        <end position="25"/>
    </location>
</feature>
<dbReference type="Proteomes" id="UP000298781">
    <property type="component" value="Chromosome"/>
</dbReference>
<feature type="chain" id="PRO_5020844234" evidence="1">
    <location>
        <begin position="26"/>
        <end position="166"/>
    </location>
</feature>
<evidence type="ECO:0000256" key="1">
    <source>
        <dbReference type="SAM" id="SignalP"/>
    </source>
</evidence>